<dbReference type="NCBIfam" id="TIGR01877">
    <property type="entry name" value="cas_cas6"/>
    <property type="match status" value="1"/>
</dbReference>
<dbReference type="GO" id="GO:0051607">
    <property type="term" value="P:defense response to virus"/>
    <property type="evidence" value="ECO:0007669"/>
    <property type="project" value="UniProtKB-KW"/>
</dbReference>
<gene>
    <name evidence="5" type="ORF">BLX24_16880</name>
</gene>
<sequence length="252" mass="28558">MYGLLHDAEPAYAQFLHERGYVVSATKRFKLFTFSDLQIQQFTVRKDLGGIEVRSPTVVWYVCFQVERAAEHFLMGLFQNQDITIASPRHRADLLIERVESLPDLSGQWPAEEPLRLRTLSPMVVAEKDDTGMDQYLHPSEPLFGRLLIQNLIDKHRSIQLDARAYDPGEFSFALLPEREPRSRLMTIKEGSRAQTQVRGWYDFNFTLSGPREVLDVGLNAGFGRYNAEGCGCVEVVRQKATSVEAAGFSTG</sequence>
<feature type="domain" description="CRISPR associated protein Cas6 C-terminal" evidence="4">
    <location>
        <begin position="115"/>
        <end position="236"/>
    </location>
</feature>
<reference evidence="5 6" key="1">
    <citation type="submission" date="2016-10" db="EMBL/GenBank/DDBJ databases">
        <title>Arsenicibacter rosenii gen. nov., sp. nov., an efficient arsenic-methylating bacterium isolated from an arsenic-contaminated paddy soil.</title>
        <authorList>
            <person name="Huang K."/>
        </authorList>
    </citation>
    <scope>NUCLEOTIDE SEQUENCE [LARGE SCALE GENOMIC DNA]</scope>
    <source>
        <strain evidence="5 6">SM-1</strain>
    </source>
</reference>
<keyword evidence="6" id="KW-1185">Reference proteome</keyword>
<evidence type="ECO:0000313" key="6">
    <source>
        <dbReference type="Proteomes" id="UP000181790"/>
    </source>
</evidence>
<dbReference type="Pfam" id="PF21350">
    <property type="entry name" value="Cas6_I-A"/>
    <property type="match status" value="1"/>
</dbReference>
<proteinExistence type="inferred from homology"/>
<dbReference type="InterPro" id="IPR045747">
    <property type="entry name" value="CRISPR-assoc_prot_Cas6_N_sf"/>
</dbReference>
<dbReference type="PANTHER" id="PTHR36984:SF1">
    <property type="entry name" value="CRISPR-ASSOCIATED ENDORIBONUCLEASE CAS6 1"/>
    <property type="match status" value="1"/>
</dbReference>
<dbReference type="Gene3D" id="3.30.70.1890">
    <property type="match status" value="1"/>
</dbReference>
<comment type="similarity">
    <text evidence="1">Belongs to the CRISPR-associated protein Cas6/Cse3/CasE family.</text>
</comment>
<dbReference type="AlphaFoldDB" id="A0A1S2VK40"/>
<keyword evidence="3" id="KW-0051">Antiviral defense</keyword>
<dbReference type="Proteomes" id="UP000181790">
    <property type="component" value="Unassembled WGS sequence"/>
</dbReference>
<dbReference type="GO" id="GO:0003723">
    <property type="term" value="F:RNA binding"/>
    <property type="evidence" value="ECO:0007669"/>
    <property type="project" value="UniProtKB-KW"/>
</dbReference>
<dbReference type="PANTHER" id="PTHR36984">
    <property type="entry name" value="CRISPR-ASSOCIATED ENDORIBONUCLEASE CAS6 1"/>
    <property type="match status" value="1"/>
</dbReference>
<evidence type="ECO:0000256" key="3">
    <source>
        <dbReference type="ARBA" id="ARBA00023118"/>
    </source>
</evidence>
<dbReference type="InterPro" id="IPR010156">
    <property type="entry name" value="CRISPR-assoc_prot_Cas6"/>
</dbReference>
<name>A0A1S2VK40_9BACT</name>
<evidence type="ECO:0000256" key="2">
    <source>
        <dbReference type="ARBA" id="ARBA00022884"/>
    </source>
</evidence>
<dbReference type="InterPro" id="IPR049435">
    <property type="entry name" value="Cas_Cas6_C"/>
</dbReference>
<dbReference type="EMBL" id="MORL01000008">
    <property type="protein sequence ID" value="OIN58188.1"/>
    <property type="molecule type" value="Genomic_DNA"/>
</dbReference>
<organism evidence="5 6">
    <name type="scientific">Arsenicibacter rosenii</name>
    <dbReference type="NCBI Taxonomy" id="1750698"/>
    <lineage>
        <taxon>Bacteria</taxon>
        <taxon>Pseudomonadati</taxon>
        <taxon>Bacteroidota</taxon>
        <taxon>Cytophagia</taxon>
        <taxon>Cytophagales</taxon>
        <taxon>Spirosomataceae</taxon>
        <taxon>Arsenicibacter</taxon>
    </lineage>
</organism>
<dbReference type="CDD" id="cd21140">
    <property type="entry name" value="Cas6_I-like"/>
    <property type="match status" value="1"/>
</dbReference>
<protein>
    <submittedName>
        <fullName evidence="5">CRISPR-associated endoribonuclease Cas6</fullName>
    </submittedName>
</protein>
<evidence type="ECO:0000313" key="5">
    <source>
        <dbReference type="EMBL" id="OIN58188.1"/>
    </source>
</evidence>
<evidence type="ECO:0000259" key="4">
    <source>
        <dbReference type="Pfam" id="PF01881"/>
    </source>
</evidence>
<dbReference type="GO" id="GO:0016788">
    <property type="term" value="F:hydrolase activity, acting on ester bonds"/>
    <property type="evidence" value="ECO:0007669"/>
    <property type="project" value="InterPro"/>
</dbReference>
<accession>A0A1S2VK40</accession>
<dbReference type="Pfam" id="PF01881">
    <property type="entry name" value="Cas_Cas6_C"/>
    <property type="match status" value="1"/>
</dbReference>
<keyword evidence="2" id="KW-0694">RNA-binding</keyword>
<evidence type="ECO:0000256" key="1">
    <source>
        <dbReference type="ARBA" id="ARBA00005937"/>
    </source>
</evidence>
<comment type="caution">
    <text evidence="5">The sequence shown here is derived from an EMBL/GenBank/DDBJ whole genome shotgun (WGS) entry which is preliminary data.</text>
</comment>
<dbReference type="Gene3D" id="3.30.70.1900">
    <property type="match status" value="1"/>
</dbReference>